<evidence type="ECO:0000313" key="2">
    <source>
        <dbReference type="EMBL" id="AKZ63396.1"/>
    </source>
</evidence>
<dbReference type="Gene3D" id="2.40.320.10">
    <property type="entry name" value="Hypothetical Protein Pfu-838710-001"/>
    <property type="match status" value="1"/>
</dbReference>
<dbReference type="InterPro" id="IPR023577">
    <property type="entry name" value="CYTH_domain"/>
</dbReference>
<accession>A0ABM5V1T5</accession>
<dbReference type="PANTHER" id="PTHR39569">
    <property type="entry name" value="INORGANIC TRIPHOSPHATASE"/>
    <property type="match status" value="1"/>
</dbReference>
<dbReference type="PANTHER" id="PTHR39569:SF1">
    <property type="entry name" value="INORGANIC TRIPHOSPHATASE"/>
    <property type="match status" value="1"/>
</dbReference>
<gene>
    <name evidence="2" type="ORF">F506_12595</name>
</gene>
<evidence type="ECO:0000259" key="1">
    <source>
        <dbReference type="PROSITE" id="PS51707"/>
    </source>
</evidence>
<feature type="domain" description="CYTH" evidence="1">
    <location>
        <begin position="1"/>
        <end position="207"/>
    </location>
</feature>
<dbReference type="RefSeq" id="WP_053197918.1">
    <property type="nucleotide sequence ID" value="NZ_CP011409.1"/>
</dbReference>
<keyword evidence="3" id="KW-1185">Reference proteome</keyword>
<dbReference type="Proteomes" id="UP000063429">
    <property type="component" value="Chromosome"/>
</dbReference>
<dbReference type="CDD" id="cd07756">
    <property type="entry name" value="CYTH-like_Pase_CHAD"/>
    <property type="match status" value="1"/>
</dbReference>
<proteinExistence type="predicted"/>
<dbReference type="EMBL" id="CP011409">
    <property type="protein sequence ID" value="AKZ63396.1"/>
    <property type="molecule type" value="Genomic_DNA"/>
</dbReference>
<protein>
    <recommendedName>
        <fullName evidence="1">CYTH domain-containing protein</fullName>
    </recommendedName>
</protein>
<dbReference type="SUPFAM" id="SSF55154">
    <property type="entry name" value="CYTH-like phosphatases"/>
    <property type="match status" value="1"/>
</dbReference>
<reference evidence="3" key="1">
    <citation type="journal article" date="2015" name="Genome Announc.">
        <title>Complete Genome Sequence of Herbaspirillum hiltneri N3 (DSM 17495), Isolated from Surface-Sterilized Wheat Roots.</title>
        <authorList>
            <person name="Guizelini D."/>
            <person name="Saizaki P.M."/>
            <person name="Coimbra N.A."/>
            <person name="Weiss V.A."/>
            <person name="Faoro H."/>
            <person name="Sfeir M.Z."/>
            <person name="Baura V.A."/>
            <person name="Monteiro R.A."/>
            <person name="Chubatsu L.S."/>
            <person name="Souza E.M."/>
            <person name="Cruz L.M."/>
            <person name="Pedrosa F.O."/>
            <person name="Raittz R.T."/>
            <person name="Marchaukoski J.N."/>
            <person name="Steffens M.B."/>
        </authorList>
    </citation>
    <scope>NUCLEOTIDE SEQUENCE [LARGE SCALE GENOMIC DNA]</scope>
    <source>
        <strain evidence="3">N3</strain>
    </source>
</reference>
<sequence length="215" mass="23386">MEIELKLLIAADSVDAFRALPLLSEHAVAAPESQDLFSTYFDTPALHLKQHRSALRVRKAGALWIQTYKGGGSVAAGLHQRHEWECEVAGPRIELDKLLPLVDNPTARTALELPGLSQQLEAVFTTSFRRTAWQLRLPQGTEVEVALDEGVVEAGGQTQPICEIELELKSGDTGELLAFAQALRQAIPLTPSNVSKAQRGFALRGRDLQGADSSL</sequence>
<dbReference type="InterPro" id="IPR039013">
    <property type="entry name" value="YgiF"/>
</dbReference>
<name>A0ABM5V1T5_9BURK</name>
<dbReference type="Pfam" id="PF01928">
    <property type="entry name" value="CYTH"/>
    <property type="match status" value="1"/>
</dbReference>
<dbReference type="InterPro" id="IPR033469">
    <property type="entry name" value="CYTH-like_dom_sf"/>
</dbReference>
<dbReference type="PROSITE" id="PS51707">
    <property type="entry name" value="CYTH"/>
    <property type="match status" value="1"/>
</dbReference>
<dbReference type="SMART" id="SM01118">
    <property type="entry name" value="CYTH"/>
    <property type="match status" value="1"/>
</dbReference>
<evidence type="ECO:0000313" key="3">
    <source>
        <dbReference type="Proteomes" id="UP000063429"/>
    </source>
</evidence>
<organism evidence="2 3">
    <name type="scientific">Herbaspirillum hiltneri N3</name>
    <dbReference type="NCBI Taxonomy" id="1262470"/>
    <lineage>
        <taxon>Bacteria</taxon>
        <taxon>Pseudomonadati</taxon>
        <taxon>Pseudomonadota</taxon>
        <taxon>Betaproteobacteria</taxon>
        <taxon>Burkholderiales</taxon>
        <taxon>Oxalobacteraceae</taxon>
        <taxon>Herbaspirillum</taxon>
    </lineage>
</organism>